<protein>
    <submittedName>
        <fullName evidence="2">Uncharacterized protein</fullName>
    </submittedName>
</protein>
<organism evidence="2 3">
    <name type="scientific">Powellomyces hirtus</name>
    <dbReference type="NCBI Taxonomy" id="109895"/>
    <lineage>
        <taxon>Eukaryota</taxon>
        <taxon>Fungi</taxon>
        <taxon>Fungi incertae sedis</taxon>
        <taxon>Chytridiomycota</taxon>
        <taxon>Chytridiomycota incertae sedis</taxon>
        <taxon>Chytridiomycetes</taxon>
        <taxon>Spizellomycetales</taxon>
        <taxon>Powellomycetaceae</taxon>
        <taxon>Powellomyces</taxon>
    </lineage>
</organism>
<keyword evidence="3" id="KW-1185">Reference proteome</keyword>
<accession>A0A507E587</accession>
<dbReference type="STRING" id="109895.A0A507E587"/>
<dbReference type="InterPro" id="IPR038781">
    <property type="entry name" value="C365.16-ike"/>
</dbReference>
<proteinExistence type="predicted"/>
<dbReference type="EMBL" id="QEAQ01000039">
    <property type="protein sequence ID" value="TPX58248.1"/>
    <property type="molecule type" value="Genomic_DNA"/>
</dbReference>
<dbReference type="GO" id="GO:0005739">
    <property type="term" value="C:mitochondrion"/>
    <property type="evidence" value="ECO:0007669"/>
    <property type="project" value="TreeGrafter"/>
</dbReference>
<dbReference type="PANTHER" id="PTHR37845">
    <property type="entry name" value="SEQUENCE ORPHAN"/>
    <property type="match status" value="1"/>
</dbReference>
<feature type="compositionally biased region" description="Pro residues" evidence="1">
    <location>
        <begin position="1"/>
        <end position="11"/>
    </location>
</feature>
<dbReference type="Proteomes" id="UP000318582">
    <property type="component" value="Unassembled WGS sequence"/>
</dbReference>
<gene>
    <name evidence="2" type="ORF">PhCBS80983_g03274</name>
</gene>
<evidence type="ECO:0000256" key="1">
    <source>
        <dbReference type="SAM" id="MobiDB-lite"/>
    </source>
</evidence>
<sequence>MSIQRAPPPISSPQNPHLHAQTHHERIPLPHTLLIESLSAFTSSLLVAPIITIIDRSIFLAASSTTTTLPAALRAGTRDLLTHPVRFYRQPATLFMFAVYAGTYWTANTIQSVCDYEGWDWFYPKFVGTTVANVGLCVAKDVCFTRWFGTGTPKPVPLRSYALYTSRDMLTVFASFNLPPILAAKLSSHYAIPKRQAEVASQLLTPCAVQLVSTPMHLLGMDVYNRPTATSRERWGVIGKQYWSATAARVGRIFAAFGIGGVANQYFRFEGKEWLRRYHGL</sequence>
<reference evidence="2 3" key="1">
    <citation type="journal article" date="2019" name="Sci. Rep.">
        <title>Comparative genomics of chytrid fungi reveal insights into the obligate biotrophic and pathogenic lifestyle of Synchytrium endobioticum.</title>
        <authorList>
            <person name="van de Vossenberg B.T.L.H."/>
            <person name="Warris S."/>
            <person name="Nguyen H.D.T."/>
            <person name="van Gent-Pelzer M.P.E."/>
            <person name="Joly D.L."/>
            <person name="van de Geest H.C."/>
            <person name="Bonants P.J.M."/>
            <person name="Smith D.S."/>
            <person name="Levesque C.A."/>
            <person name="van der Lee T.A.J."/>
        </authorList>
    </citation>
    <scope>NUCLEOTIDE SEQUENCE [LARGE SCALE GENOMIC DNA]</scope>
    <source>
        <strain evidence="2 3">CBS 809.83</strain>
    </source>
</reference>
<feature type="region of interest" description="Disordered" evidence="1">
    <location>
        <begin position="1"/>
        <end position="22"/>
    </location>
</feature>
<evidence type="ECO:0000313" key="2">
    <source>
        <dbReference type="EMBL" id="TPX58248.1"/>
    </source>
</evidence>
<name>A0A507E587_9FUNG</name>
<dbReference type="AlphaFoldDB" id="A0A507E587"/>
<dbReference type="PANTHER" id="PTHR37845:SF1">
    <property type="entry name" value="SEQUENCE ORPHAN"/>
    <property type="match status" value="1"/>
</dbReference>
<evidence type="ECO:0000313" key="3">
    <source>
        <dbReference type="Proteomes" id="UP000318582"/>
    </source>
</evidence>
<comment type="caution">
    <text evidence="2">The sequence shown here is derived from an EMBL/GenBank/DDBJ whole genome shotgun (WGS) entry which is preliminary data.</text>
</comment>